<reference evidence="8" key="1">
    <citation type="submission" date="2016-11" db="UniProtKB">
        <authorList>
            <consortium name="WormBaseParasite"/>
        </authorList>
    </citation>
    <scope>IDENTIFICATION</scope>
</reference>
<evidence type="ECO:0000259" key="6">
    <source>
        <dbReference type="PROSITE" id="PS50262"/>
    </source>
</evidence>
<keyword evidence="4 5" id="KW-0472">Membrane</keyword>
<protein>
    <submittedName>
        <fullName evidence="8">G_PROTEIN_RECEP_F1_2 domain-containing protein</fullName>
    </submittedName>
</protein>
<feature type="transmembrane region" description="Helical" evidence="5">
    <location>
        <begin position="53"/>
        <end position="76"/>
    </location>
</feature>
<dbReference type="PROSITE" id="PS50262">
    <property type="entry name" value="G_PROTEIN_RECEP_F1_2"/>
    <property type="match status" value="1"/>
</dbReference>
<feature type="transmembrane region" description="Helical" evidence="5">
    <location>
        <begin position="186"/>
        <end position="206"/>
    </location>
</feature>
<feature type="transmembrane region" description="Helical" evidence="5">
    <location>
        <begin position="273"/>
        <end position="295"/>
    </location>
</feature>
<feature type="transmembrane region" description="Helical" evidence="5">
    <location>
        <begin position="130"/>
        <end position="151"/>
    </location>
</feature>
<evidence type="ECO:0000313" key="7">
    <source>
        <dbReference type="Proteomes" id="UP000095287"/>
    </source>
</evidence>
<proteinExistence type="predicted"/>
<keyword evidence="3 5" id="KW-1133">Transmembrane helix</keyword>
<keyword evidence="7" id="KW-1185">Reference proteome</keyword>
<evidence type="ECO:0000256" key="5">
    <source>
        <dbReference type="SAM" id="Phobius"/>
    </source>
</evidence>
<dbReference type="Proteomes" id="UP000095287">
    <property type="component" value="Unplaced"/>
</dbReference>
<evidence type="ECO:0000256" key="2">
    <source>
        <dbReference type="ARBA" id="ARBA00022692"/>
    </source>
</evidence>
<name>A0A1I7YNV5_9BILA</name>
<dbReference type="WBParaSite" id="L893_g17987.t1">
    <property type="protein sequence ID" value="L893_g17987.t1"/>
    <property type="gene ID" value="L893_g17987"/>
</dbReference>
<evidence type="ECO:0000256" key="4">
    <source>
        <dbReference type="ARBA" id="ARBA00023136"/>
    </source>
</evidence>
<feature type="transmembrane region" description="Helical" evidence="5">
    <location>
        <begin position="96"/>
        <end position="118"/>
    </location>
</feature>
<dbReference type="InterPro" id="IPR017452">
    <property type="entry name" value="GPCR_Rhodpsn_7TM"/>
</dbReference>
<feature type="transmembrane region" description="Helical" evidence="5">
    <location>
        <begin position="20"/>
        <end position="41"/>
    </location>
</feature>
<dbReference type="AlphaFoldDB" id="A0A1I7YNV5"/>
<comment type="subcellular location">
    <subcellularLocation>
        <location evidence="1">Membrane</location>
    </subcellularLocation>
</comment>
<evidence type="ECO:0000313" key="8">
    <source>
        <dbReference type="WBParaSite" id="L893_g17987.t1"/>
    </source>
</evidence>
<organism evidence="7 8">
    <name type="scientific">Steinernema glaseri</name>
    <dbReference type="NCBI Taxonomy" id="37863"/>
    <lineage>
        <taxon>Eukaryota</taxon>
        <taxon>Metazoa</taxon>
        <taxon>Ecdysozoa</taxon>
        <taxon>Nematoda</taxon>
        <taxon>Chromadorea</taxon>
        <taxon>Rhabditida</taxon>
        <taxon>Tylenchina</taxon>
        <taxon>Panagrolaimomorpha</taxon>
        <taxon>Strongyloidoidea</taxon>
        <taxon>Steinernematidae</taxon>
        <taxon>Steinernema</taxon>
    </lineage>
</organism>
<dbReference type="GO" id="GO:0016020">
    <property type="term" value="C:membrane"/>
    <property type="evidence" value="ECO:0007669"/>
    <property type="project" value="UniProtKB-SubCell"/>
</dbReference>
<evidence type="ECO:0000256" key="1">
    <source>
        <dbReference type="ARBA" id="ARBA00004370"/>
    </source>
</evidence>
<evidence type="ECO:0000256" key="3">
    <source>
        <dbReference type="ARBA" id="ARBA00022989"/>
    </source>
</evidence>
<accession>A0A1I7YNV5</accession>
<sequence length="319" mass="36856">MTDDYYRNTGLPPEVRHVTIIYRFIFTALLTPMYVRILMILLRNTKFRSNMAYILIVNIGVCDILLLLTMLWAGVISIDERTIGHVNLQFVTKAASYYRCLYFIAYFSFSILLALNRLFIILEWNVFKDWMYKCAICLLWPTIIVVFPILFEYNNVASEYDCDFAMFVSIGFMVEKVVMSIEIPLFASILACYMFVIATLVFKVSLDMLTLVKWTFQRKRFNQEVRLSSPEGRLALQTALLFIPQGVVFAFMKIMQSRNSNFMSVMVYMYPELIAVVNILFDALPFSFLAVLITFNTTASLDQGNPHIRVSPLDPASAE</sequence>
<feature type="domain" description="G-protein coupled receptors family 1 profile" evidence="6">
    <location>
        <begin position="33"/>
        <end position="286"/>
    </location>
</feature>
<keyword evidence="2 5" id="KW-0812">Transmembrane</keyword>